<feature type="compositionally biased region" description="Basic and acidic residues" evidence="1">
    <location>
        <begin position="31"/>
        <end position="56"/>
    </location>
</feature>
<protein>
    <submittedName>
        <fullName evidence="2">Uncharacterized protein</fullName>
    </submittedName>
</protein>
<accession>A0A177KDW6</accession>
<sequence>MRAGLALSVRRGEDDRPSRVAGAQQPGGQRRRLDQQERLGRDGRAREQLSRDERPFRVAVAPIGVQAGDARGAARHDERADDDTVAGEFDRQMRGVLRREARRAVRIDQLGGDDHDRARPGRQRPPLARGDLETRGREARHEGRLVVVAEVGGQLDADRRDRRGVGDQGVSDAAEEGVRLTRARAQFPRERYEATVRDAVDQRVEQTFLPGLQARERALVVDAELHAGGCAPQRRVGGGETQHAAILAVMPPPAGVPSTGPSCHGRGPGPVEEARVRRGAAQWDRRPRPRRRP</sequence>
<name>A0A177KDW6_9MICO</name>
<feature type="compositionally biased region" description="Basic and acidic residues" evidence="1">
    <location>
        <begin position="109"/>
        <end position="119"/>
    </location>
</feature>
<feature type="region of interest" description="Disordered" evidence="1">
    <location>
        <begin position="1"/>
        <end position="87"/>
    </location>
</feature>
<dbReference type="EMBL" id="LSTV01000001">
    <property type="protein sequence ID" value="OAH51324.1"/>
    <property type="molecule type" value="Genomic_DNA"/>
</dbReference>
<gene>
    <name evidence="2" type="ORF">AYL44_03395</name>
</gene>
<evidence type="ECO:0000313" key="3">
    <source>
        <dbReference type="Proteomes" id="UP000076998"/>
    </source>
</evidence>
<evidence type="ECO:0000313" key="2">
    <source>
        <dbReference type="EMBL" id="OAH51324.1"/>
    </source>
</evidence>
<feature type="region of interest" description="Disordered" evidence="1">
    <location>
        <begin position="250"/>
        <end position="293"/>
    </location>
</feature>
<organism evidence="2 3">
    <name type="scientific">Microbacterium oleivorans</name>
    <dbReference type="NCBI Taxonomy" id="273677"/>
    <lineage>
        <taxon>Bacteria</taxon>
        <taxon>Bacillati</taxon>
        <taxon>Actinomycetota</taxon>
        <taxon>Actinomycetes</taxon>
        <taxon>Micrococcales</taxon>
        <taxon>Microbacteriaceae</taxon>
        <taxon>Microbacterium</taxon>
    </lineage>
</organism>
<proteinExistence type="predicted"/>
<feature type="region of interest" description="Disordered" evidence="1">
    <location>
        <begin position="109"/>
        <end position="138"/>
    </location>
</feature>
<dbReference type="AlphaFoldDB" id="A0A177KDW6"/>
<evidence type="ECO:0000256" key="1">
    <source>
        <dbReference type="SAM" id="MobiDB-lite"/>
    </source>
</evidence>
<dbReference type="Proteomes" id="UP000076998">
    <property type="component" value="Unassembled WGS sequence"/>
</dbReference>
<comment type="caution">
    <text evidence="2">The sequence shown here is derived from an EMBL/GenBank/DDBJ whole genome shotgun (WGS) entry which is preliminary data.</text>
</comment>
<reference evidence="2 3" key="1">
    <citation type="submission" date="2016-02" db="EMBL/GenBank/DDBJ databases">
        <authorList>
            <person name="Wen L."/>
            <person name="He K."/>
            <person name="Yang H."/>
        </authorList>
    </citation>
    <scope>NUCLEOTIDE SEQUENCE [LARGE SCALE GENOMIC DNA]</scope>
    <source>
        <strain evidence="2 3">CD11_3</strain>
    </source>
</reference>